<dbReference type="STRING" id="421072.SAMN04488097_3382"/>
<keyword evidence="4" id="KW-1185">Reference proteome</keyword>
<feature type="chain" id="PRO_5001786813" evidence="2">
    <location>
        <begin position="21"/>
        <end position="73"/>
    </location>
</feature>
<evidence type="ECO:0000313" key="4">
    <source>
        <dbReference type="Proteomes" id="UP000028623"/>
    </source>
</evidence>
<keyword evidence="2" id="KW-0732">Signal</keyword>
<protein>
    <submittedName>
        <fullName evidence="3">Uncharacterized protein</fullName>
    </submittedName>
</protein>
<comment type="caution">
    <text evidence="3">The sequence shown here is derived from an EMBL/GenBank/DDBJ whole genome shotgun (WGS) entry which is preliminary data.</text>
</comment>
<dbReference type="OrthoDB" id="1269020at2"/>
<organism evidence="3 4">
    <name type="scientific">Epilithonimonas lactis</name>
    <dbReference type="NCBI Taxonomy" id="421072"/>
    <lineage>
        <taxon>Bacteria</taxon>
        <taxon>Pseudomonadati</taxon>
        <taxon>Bacteroidota</taxon>
        <taxon>Flavobacteriia</taxon>
        <taxon>Flavobacteriales</taxon>
        <taxon>Weeksellaceae</taxon>
        <taxon>Chryseobacterium group</taxon>
        <taxon>Epilithonimonas</taxon>
    </lineage>
</organism>
<proteinExistence type="predicted"/>
<feature type="signal peptide" evidence="2">
    <location>
        <begin position="1"/>
        <end position="20"/>
    </location>
</feature>
<gene>
    <name evidence="3" type="ORF">IO89_16555</name>
</gene>
<reference evidence="3 4" key="1">
    <citation type="submission" date="2014-07" db="EMBL/GenBank/DDBJ databases">
        <title>Epilithonimonas lactis LMG 22401 Genome.</title>
        <authorList>
            <person name="Pipes S.E."/>
            <person name="Stropko S.J."/>
        </authorList>
    </citation>
    <scope>NUCLEOTIDE SEQUENCE [LARGE SCALE GENOMIC DNA]</scope>
    <source>
        <strain evidence="3 4">LMG 24401</strain>
    </source>
</reference>
<accession>A0A085B9H3</accession>
<evidence type="ECO:0000313" key="3">
    <source>
        <dbReference type="EMBL" id="KFC19118.1"/>
    </source>
</evidence>
<evidence type="ECO:0000256" key="2">
    <source>
        <dbReference type="SAM" id="SignalP"/>
    </source>
</evidence>
<dbReference type="RefSeq" id="WP_034978588.1">
    <property type="nucleotide sequence ID" value="NZ_JPLY01000005.1"/>
</dbReference>
<sequence>MKKLLPFLSLIACAFGVLNCAEHDDAVLPKTETDDLKPAVFLRGDTIRKDNPPVYPDPPVRDGDNWRTVPINN</sequence>
<dbReference type="Proteomes" id="UP000028623">
    <property type="component" value="Unassembled WGS sequence"/>
</dbReference>
<dbReference type="eggNOG" id="ENOG502ZKQD">
    <property type="taxonomic scope" value="Bacteria"/>
</dbReference>
<dbReference type="EMBL" id="JPLY01000005">
    <property type="protein sequence ID" value="KFC19118.1"/>
    <property type="molecule type" value="Genomic_DNA"/>
</dbReference>
<evidence type="ECO:0000256" key="1">
    <source>
        <dbReference type="SAM" id="MobiDB-lite"/>
    </source>
</evidence>
<dbReference type="AlphaFoldDB" id="A0A085B9H3"/>
<feature type="region of interest" description="Disordered" evidence="1">
    <location>
        <begin position="47"/>
        <end position="73"/>
    </location>
</feature>
<name>A0A085B9H3_9FLAO</name>